<evidence type="ECO:0000313" key="3">
    <source>
        <dbReference type="EMBL" id="WDE11655.1"/>
    </source>
</evidence>
<sequence>MFFQRLFSHSPIVGVFFSFLLNSAYAAPLAEYLGKENNYMPDVPQPAAVLGFEVGERQIRHDQLLTYFQTLGQASSRVKLTPIGQTNQYRQQLLVTISSEENLINLDSLLEKRSVRTLVNADKKDSKNSDEPLVVWLGYSVHGDEISGANAAMLAAYHYAASQDKEVTDMLAQTIIVMEPSINPDGMDRFVNWVTTFRGTVANADANHIEHHQGWPSGRTNHFWFDLNRDWLLLSQKESRNRLKYFHYYQPNVLGDYHEMGANASYFFQPGIPTRTHPLTPKENTRLTQTIAGFHARALDQEQRLYFSEENYDDFYYGKGSTYPDINGSIGILFEQASSRGMQQDTINGLLTFDFGIKNHLLTSLSTVEGAWKNKARLTAYRKRFYQQGLKLAGKEKFSGYLLHESKDSHRLAAFLDKLQQHQIQVYPLTEDYSHNGKQYSKESSYYVPLEQPQYWVIQALFNQETNFRDNTFYDVSGWTMALAMNIEFQKVERTWGLELAKNTWQRSEVKPQAIDENAYAYGFEWHHFLAPKMLNQLLAQGIKAKVATKAFTAAMKKGKRSFKPGTIVIPAGLQQQANWRELVAQASQSNNLEVISFNTGFTPQGIDFGSNSLKPLSQVKTLLVGGVGVSQYEAGEIRYYLDEILNIPVSVVEQQRLGKINLSDYSHLIFVDGSYSSLPEATVTKLSAWVKQGGTLFAQKRGAKWLADKELLKADFVSNKQLEQLFDTENLSYGDKEALAGRKRIAGAIFNTRLDTSHPLAYGYDKAELPMFRNSTLIMDRPTQPFISVASYTEEPLLSGYTDRNLINRIANNSALMAHNLGKGRVIATSDNFVFRGYWYGSAKLLANSLFFAKAFHAPVGK</sequence>
<dbReference type="Gene3D" id="3.40.630.10">
    <property type="entry name" value="Zn peptidases"/>
    <property type="match status" value="1"/>
</dbReference>
<dbReference type="SUPFAM" id="SSF53187">
    <property type="entry name" value="Zn-dependent exopeptidases"/>
    <property type="match status" value="1"/>
</dbReference>
<dbReference type="RefSeq" id="WP_274051817.1">
    <property type="nucleotide sequence ID" value="NZ_CP059693.1"/>
</dbReference>
<accession>A0ABY7VE07</accession>
<evidence type="ECO:0000313" key="4">
    <source>
        <dbReference type="Proteomes" id="UP001215231"/>
    </source>
</evidence>
<dbReference type="Pfam" id="PF00246">
    <property type="entry name" value="Peptidase_M14"/>
    <property type="match status" value="1"/>
</dbReference>
<keyword evidence="1" id="KW-0732">Signal</keyword>
<organism evidence="3 4">
    <name type="scientific">Thalassomonas haliotis</name>
    <dbReference type="NCBI Taxonomy" id="485448"/>
    <lineage>
        <taxon>Bacteria</taxon>
        <taxon>Pseudomonadati</taxon>
        <taxon>Pseudomonadota</taxon>
        <taxon>Gammaproteobacteria</taxon>
        <taxon>Alteromonadales</taxon>
        <taxon>Colwelliaceae</taxon>
        <taxon>Thalassomonas</taxon>
    </lineage>
</organism>
<feature type="domain" description="Peptidase M14" evidence="2">
    <location>
        <begin position="67"/>
        <end position="234"/>
    </location>
</feature>
<gene>
    <name evidence="3" type="ORF">H3N35_26230</name>
</gene>
<dbReference type="CDD" id="cd03143">
    <property type="entry name" value="A4_beta-galactosidase_middle_domain"/>
    <property type="match status" value="1"/>
</dbReference>
<feature type="signal peptide" evidence="1">
    <location>
        <begin position="1"/>
        <end position="26"/>
    </location>
</feature>
<reference evidence="3 4" key="1">
    <citation type="journal article" date="2022" name="Mar. Drugs">
        <title>Bioassay-Guided Fractionation Leads to the Detection of Cholic Acid Generated by the Rare Thalassomonas sp.</title>
        <authorList>
            <person name="Pheiffer F."/>
            <person name="Schneider Y.K."/>
            <person name="Hansen E.H."/>
            <person name="Andersen J.H."/>
            <person name="Isaksson J."/>
            <person name="Busche T."/>
            <person name="R C."/>
            <person name="Kalinowski J."/>
            <person name="Zyl L.V."/>
            <person name="Trindade M."/>
        </authorList>
    </citation>
    <scope>NUCLEOTIDE SEQUENCE [LARGE SCALE GENOMIC DNA]</scope>
    <source>
        <strain evidence="3 4">A5K-61T</strain>
    </source>
</reference>
<proteinExistence type="predicted"/>
<name>A0ABY7VE07_9GAMM</name>
<dbReference type="SUPFAM" id="SSF52317">
    <property type="entry name" value="Class I glutamine amidotransferase-like"/>
    <property type="match status" value="1"/>
</dbReference>
<feature type="chain" id="PRO_5045072208" description="Peptidase M14 domain-containing protein" evidence="1">
    <location>
        <begin position="27"/>
        <end position="863"/>
    </location>
</feature>
<dbReference type="Proteomes" id="UP001215231">
    <property type="component" value="Chromosome"/>
</dbReference>
<evidence type="ECO:0000256" key="1">
    <source>
        <dbReference type="SAM" id="SignalP"/>
    </source>
</evidence>
<keyword evidence="4" id="KW-1185">Reference proteome</keyword>
<protein>
    <recommendedName>
        <fullName evidence="2">Peptidase M14 domain-containing protein</fullName>
    </recommendedName>
</protein>
<dbReference type="InterPro" id="IPR000834">
    <property type="entry name" value="Peptidase_M14"/>
</dbReference>
<dbReference type="InterPro" id="IPR029062">
    <property type="entry name" value="Class_I_gatase-like"/>
</dbReference>
<evidence type="ECO:0000259" key="2">
    <source>
        <dbReference type="Pfam" id="PF00246"/>
    </source>
</evidence>
<dbReference type="Gene3D" id="3.40.50.880">
    <property type="match status" value="1"/>
</dbReference>
<dbReference type="EMBL" id="CP059693">
    <property type="protein sequence ID" value="WDE11655.1"/>
    <property type="molecule type" value="Genomic_DNA"/>
</dbReference>